<dbReference type="SUPFAM" id="SSF63446">
    <property type="entry name" value="Type I dockerin domain"/>
    <property type="match status" value="1"/>
</dbReference>
<evidence type="ECO:0000256" key="1">
    <source>
        <dbReference type="SAM" id="MobiDB-lite"/>
    </source>
</evidence>
<dbReference type="eggNOG" id="COG3209">
    <property type="taxonomic scope" value="Bacteria"/>
</dbReference>
<accession>D2QZZ5</accession>
<evidence type="ECO:0000313" key="2">
    <source>
        <dbReference type="EMBL" id="ADB18360.1"/>
    </source>
</evidence>
<dbReference type="OrthoDB" id="291501at2"/>
<dbReference type="InterPro" id="IPR022385">
    <property type="entry name" value="Rhs_assc_core"/>
</dbReference>
<name>D2QZZ5_PIRSD</name>
<feature type="region of interest" description="Disordered" evidence="1">
    <location>
        <begin position="649"/>
        <end position="668"/>
    </location>
</feature>
<dbReference type="GO" id="GO:0004553">
    <property type="term" value="F:hydrolase activity, hydrolyzing O-glycosyl compounds"/>
    <property type="evidence" value="ECO:0007669"/>
    <property type="project" value="InterPro"/>
</dbReference>
<evidence type="ECO:0000313" key="3">
    <source>
        <dbReference type="Proteomes" id="UP000001887"/>
    </source>
</evidence>
<reference evidence="2 3" key="1">
    <citation type="journal article" date="2009" name="Stand. Genomic Sci.">
        <title>Complete genome sequence of Pirellula staleyi type strain (ATCC 27377).</title>
        <authorList>
            <person name="Clum A."/>
            <person name="Tindall B.J."/>
            <person name="Sikorski J."/>
            <person name="Ivanova N."/>
            <person name="Mavrommatis K."/>
            <person name="Lucas S."/>
            <person name="Glavina del Rio T."/>
            <person name="Nolan M."/>
            <person name="Chen F."/>
            <person name="Tice H."/>
            <person name="Pitluck S."/>
            <person name="Cheng J.F."/>
            <person name="Chertkov O."/>
            <person name="Brettin T."/>
            <person name="Han C."/>
            <person name="Detter J.C."/>
            <person name="Kuske C."/>
            <person name="Bruce D."/>
            <person name="Goodwin L."/>
            <person name="Ovchinikova G."/>
            <person name="Pati A."/>
            <person name="Mikhailova N."/>
            <person name="Chen A."/>
            <person name="Palaniappan K."/>
            <person name="Land M."/>
            <person name="Hauser L."/>
            <person name="Chang Y.J."/>
            <person name="Jeffries C.D."/>
            <person name="Chain P."/>
            <person name="Rohde M."/>
            <person name="Goker M."/>
            <person name="Bristow J."/>
            <person name="Eisen J.A."/>
            <person name="Markowitz V."/>
            <person name="Hugenholtz P."/>
            <person name="Kyrpides N.C."/>
            <person name="Klenk H.P."/>
            <person name="Lapidus A."/>
        </authorList>
    </citation>
    <scope>NUCLEOTIDE SEQUENCE [LARGE SCALE GENOMIC DNA]</scope>
    <source>
        <strain evidence="3">ATCC 27377 / DSM 6068 / ICPB 4128</strain>
    </source>
</reference>
<dbReference type="Pfam" id="PF00404">
    <property type="entry name" value="Dockerin_1"/>
    <property type="match status" value="1"/>
</dbReference>
<protein>
    <submittedName>
        <fullName evidence="2">YD repeat protein</fullName>
    </submittedName>
</protein>
<dbReference type="HOGENOM" id="CLU_001177_0_0_0"/>
<dbReference type="InterPro" id="IPR002105">
    <property type="entry name" value="Dockerin_1_rpt"/>
</dbReference>
<proteinExistence type="predicted"/>
<dbReference type="STRING" id="530564.Psta_3703"/>
<dbReference type="KEGG" id="psl:Psta_3703"/>
<keyword evidence="3" id="KW-1185">Reference proteome</keyword>
<dbReference type="NCBIfam" id="TIGR03696">
    <property type="entry name" value="Rhs_assc_core"/>
    <property type="match status" value="1"/>
</dbReference>
<dbReference type="InterPro" id="IPR036439">
    <property type="entry name" value="Dockerin_dom_sf"/>
</dbReference>
<feature type="region of interest" description="Disordered" evidence="1">
    <location>
        <begin position="1664"/>
        <end position="1683"/>
    </location>
</feature>
<feature type="compositionally biased region" description="Low complexity" evidence="1">
    <location>
        <begin position="1670"/>
        <end position="1680"/>
    </location>
</feature>
<dbReference type="Proteomes" id="UP000001887">
    <property type="component" value="Chromosome"/>
</dbReference>
<feature type="compositionally biased region" description="Polar residues" evidence="1">
    <location>
        <begin position="657"/>
        <end position="668"/>
    </location>
</feature>
<dbReference type="Gene3D" id="1.10.1330.10">
    <property type="entry name" value="Dockerin domain"/>
    <property type="match status" value="1"/>
</dbReference>
<dbReference type="EMBL" id="CP001848">
    <property type="protein sequence ID" value="ADB18360.1"/>
    <property type="molecule type" value="Genomic_DNA"/>
</dbReference>
<dbReference type="Gene3D" id="2.180.10.10">
    <property type="entry name" value="RHS repeat-associated core"/>
    <property type="match status" value="1"/>
</dbReference>
<organism evidence="2 3">
    <name type="scientific">Pirellula staleyi (strain ATCC 27377 / DSM 6068 / ICPB 4128)</name>
    <name type="common">Pirella staleyi</name>
    <dbReference type="NCBI Taxonomy" id="530564"/>
    <lineage>
        <taxon>Bacteria</taxon>
        <taxon>Pseudomonadati</taxon>
        <taxon>Planctomycetota</taxon>
        <taxon>Planctomycetia</taxon>
        <taxon>Pirellulales</taxon>
        <taxon>Pirellulaceae</taxon>
        <taxon>Pirellula</taxon>
    </lineage>
</organism>
<feature type="region of interest" description="Disordered" evidence="1">
    <location>
        <begin position="1086"/>
        <end position="1106"/>
    </location>
</feature>
<feature type="region of interest" description="Disordered" evidence="1">
    <location>
        <begin position="415"/>
        <end position="436"/>
    </location>
</feature>
<sequence>MTDFASSGQGVPWGHTRFYSNQRHRDGALVNESWGQGVNWGVDNWPYLANFNDDNSIVVICFSQEFSVFFSKSDSTYTPINGAEDRYTLAADTVNDVFKLTDPQGTVWEFLDFSAAPGIAGLLSKATMSGGQLLEVTSYTSSSIAEVQKTYSDGMLYYTEKYSYSYSGALLTSVTLERRLGSGPYQNIQRCSYEYYDGTDGYGSLNDLKMTVSERWNGSEWEDPKTHYYRYYIDSADGVGFQHGLWYVLSPESYRRAVLAGIDPLWADSSELDPFADYRLEYDSNQQVTREVVMGGAREYSFALTNRTGTLVDDLNEWRVRMVMTQPDNSIVTVFTNYIGQAILHVLEDATTSQSWCNFFEYDTSARVISHANSSAVQSWSLSSTSAPLSVSLYSSDGLIELHEYPTSTTATAITGTTSSPSQAGDVKGYKKSQKIKRGTGGTPITLQEMKYFRRTVVTETVYPAQDKSFRNDNGTGAVETNYSYTWQSALPAILERVTTLPAIPTAQNGSNSSNTRAERYSVIGELIWTRDEAGYINNQGYDVATGALVQSIVDVDDTQLSVPSGWSTPAGGGLHLTTDYSIDLLGRTTLSQGPIHDAVIDGVSTSVRTISNTLYLDTLEEVRSAQGYASGSAHSEYTLYNPISITKSDDAGRPVQQIQATRGTSTSSPGLLLASDTFEQSSYVRWSTSTYNDKSQLVSSDVYFDIPESGLGKKNVNFNRTYYRYDSMGRQNYVMSASGSVSTTIFDVRGLPISRSAAIDTEFPGTPGRSWQNQVNRLDVNDDGEVTDVDALLVINFLNANPGSTTLPEPPVNPPPPPPYYDVSGNGVVTPLDALTIVNYLNAGGSISESRLITSYQYDGGTGGGDRNLTRETQHVNSTSGDDRVTEYTYDWRNRRISVDGEIDLYMEYEYDNLDRVVVTQRRNTTSSGTLLGKQETLYDDLGRVYQSITYAVNPSSGSIGNSLVDQTWYDARGNVAKLQPAGSKAFSKTFYDGVGRSTATFTGYDTSETSYADALTVTGDTIFEQSETLYDNASNVLFATSRQRFHNATGTGSLQGPSGSEPKSRDSYMAMWYDGIGRSIASASYGTNDNAGPPTRPSIAPASSDEVLVSLSRYNARGEAFESVDPSGMVSHVDADDAGRTVRTIQNYVPCDCDACGHEACSECSCPGAEENVTTEMQYGPGGQLIALIAKNPLTGDQTTRYEYKVTTAGGSDIASNDLLSAEIYPDAADADDRVTYSYNRQGERKTMRDQNGSVHSYSYDKLGRQTADTVTTLASGVDDGVLRIGATFDVRGLVEKITSFSDTSGTAPVNEVQNSYNDFGQLVEQYQEHDGAVDAGTPKVGYSYENGSDNTIRLTSMTYPSGEVLSYLYDDTAADNLSRVRTLSKDATEVCQYTYLGLSTFVTTDYLEPEIKLDYVLGSGANPYAGFDRFGRVIDHWWTAYGASSSSSSSSSGSGSSLVHLKYGYNRSSSRTYKEDLVAQSYDKDFDELYEYDGLQRLKKFHRGRLSIDHQAITSPALQQRWDLDATGNWSNFTQNVPSDISQIIDQQRTSNTVNEITAIARTVGPEWAAPLYDRNGNMTMIPQPKVMDIAYRATWDPWNRLVKLEEQDESDAWQTVQENEYSGQTWRIKVGTPVGSLGSELAYRHYYYTSIWQDIEERLEQPEPVSSSSSSSSSSSTPTMIVERQQTWGLRYIDDLVLRDRSTSPPDPFDERIYGLQDANWNMVALYYPDTVLDKLTTRFVYDPYGVPTSLDTAFVTAANSYAWNQLYCSYYLELNTHLSHVRFRILHSKLGNWINRDPIGYLNNDRALYRYVENYPLIHSDPSGKSRHHWFRQIGQRTEFGQSVADSFCKPPLNFNIDDFTTELGELSASSQGAHYTVEYKLKYQYWHDITIAQLKAVGASCCQYLIAINNLRIGMLAALSHLKISIPSIELINYSTGENRDREFLELIAKACPPPLQDNKRPVPVRKPVRYRYPTVDIPPCSPALRPVPVRPVPPSAPPKPFWQPSLLLASLTALPRFILILPPMLIIEPCPPNCDA</sequence>
<dbReference type="GO" id="GO:0000272">
    <property type="term" value="P:polysaccharide catabolic process"/>
    <property type="evidence" value="ECO:0007669"/>
    <property type="project" value="InterPro"/>
</dbReference>
<gene>
    <name evidence="2" type="ordered locus">Psta_3703</name>
</gene>